<feature type="compositionally biased region" description="Basic and acidic residues" evidence="9">
    <location>
        <begin position="670"/>
        <end position="684"/>
    </location>
</feature>
<feature type="compositionally biased region" description="Low complexity" evidence="9">
    <location>
        <begin position="1011"/>
        <end position="1024"/>
    </location>
</feature>
<dbReference type="PANTHER" id="PTHR24390">
    <property type="entry name" value="ZINC FINGER PROTEIN"/>
    <property type="match status" value="1"/>
</dbReference>
<sequence>MAEICNTSAQSVSIANLGDTNSDWPRPERAMNTNDECKCRETNPGEKGSVFFPIRVESAGFPSTDKDNPRKTPTLSPVQLSPGSTTMKLIESGKIKNCIILLKKTSLDQDCLTPLGDDAREDCTGWDDTATELSEGVSWSADSEDGNAPSPNRPYNKHKNKELGAKALNGGGGRYSLNRNIFTSLLSGWADNNVKNNSTVRSSDKECTSYTIAEDGATDANPISDSKVTYQSVSSSCVISQIKSSPRNSDNIDQTSSFTSQYVDVVTCQNTDNQPEINASTVGHLTECRSINRDSNGIQITDCPSGKSDITKRHNDDDQAKIDRNTLCQVSDCQPLSTGNDDDQLIDCPSFKNVTDSNYITDDKSETSFKSTFRVIDSRTVNNDTAAKLVPNFPTKISVDTINEISEFPSEPGISTVDETGDGHSFTSIDAIDKIPEFDLCKGRPSFSNDLMSIPSTGSGETIKYPIYPADNLQERFEIINVDHCCLDEHEIPTSRNTETADTLCDGPPRLERLESLPMPGSCLDQPPILSPPPLMSIDDDVLPEQRNRYGSFSFKASQSGGASPQASFSGDASPVGMAEMTEITEIQSTMSPTRSEPSRRKEDDLSAVSEVFLFRTDSTVSTGVQSQRNNTPSRRSSADSLASEHLQNELPRVSTGAFSFPSSPNEPASRCEETAEEPPRDKVGTPPVEKNPTAEATLHCQDTEYRDEQCQVAETNTHERNTLFPNDIPQRGSAGDLQTSEVISLGDRIWKVGQKLLNDDGRVPDLTPDVIHCTDGMKEKTESIGSCVDRGAFAYNRSVYAGGTHILGNEAASIHSSLSDINSETEIERAVASISETPELTLLNSEQGFPELIFDGSIEVAEVVIDSHAGDSNLSTIGAGVMFSCSRSTDNKNSETDCNDRMSKEAQVNSHGDTSPVCGSDAPNFSVFETNQASHSIQNIDQPASEEATEIPSQLGQTLNSQESRPSSAGDESLKEEECPQLDLESRIEKTLRECQTKTNYLSEYQPKDVSNVSSRSDTSSHVTLEMSPRHNSINENQCSPGRYQEMMKAQDYNRDTCKNTPSSQEEASAASNSNQSRSIDEAVIGRIDADDIACLPSRSQEIDTAISLALMSEMAASMEAKEQNSNQDSPSTNILSSSALPSRNDKTGPRDSRTRHHSASRVSDGHREGTVASAAPQRPNSVHGATIHGAGSSSETPAGNSKPITKGTRGRTAGRYSNGFTIVDCPNPIPHVHQNGQFNELRWRLMQEHGRNLEQPVTTVQTTQPHNLPDFMENSNGRHPHEIMNFGAGIPIEFPNGRRCVAYSREILNCPGTNLHVDQAQGLSESQNQYPKLSRRGSHQLSGAVQTIPSQVPEGVSQNRQQKIQNPLLGLTVNRQRAGSSNTPKNQSLNATPQQIENALPSRCTASTPVVMHSAHEQQLQSAHILPNPSLFSSNSQRVAYRQHQRISIDRIDTSCRAQYREQVHSNNVQPGEGKTVASDTRRIMHSVPVSVQSVSDTSNAAVGDKGTLYITADTSLDSEYSTRPELLNHHALCQSLQSNAAQRRHDIQEGDINNQQIPRISLQPSDNLSHSLETQQRLFINARGSALHPQPQNTGNSRHAVYGATSSLNEQRWRARLSANISSSSERRRLSTTGNLTNAMQSPGPGTGAVPLHQFQANVVASGPNVSACRASPTAVAWREQAVLPANSATAFICNLAEASRRYAVDNSLPVSRTLQGRQTAAEGHDGVASSSTKIDDSHATRGDLRRESNTDAIHRQTAYHQWPAQSEDNLPKTASQVSPQTTTVPDDFLKKLPKDLTNYLINERKKGIPIRETLKAILASLPAEEGKEAVKPRQEERVWRSTIHYRSSDTSPQSNTSSNSTSWVGFHGAPTPYHTQDANAKLPTHPVSAANLLMLPQHSQKSGSRNSVVSETQHQFKQTSQSQSLRTSGTPKRFYNPPPAIIPLLEAPSKSQDTGSIQDQTGMPVIQENNDFVLDLRTNISECVANVCGGDQPLYAEHNSELYHRAYSAGEPGPIRASSLVNLSAIVRAPVIDNLSPTQLLIRSKLLERRSRTKVRSVSTPDILRAYSYPPKRKAKRAEESDNQLGKDLLPPSVHTLPCHERVGQSCEREDRSGFVASLNPAEDYVSSDKGSSQGQTQREHNVQNLTTTDNKEPVSNTLTHYQKVKTSLQNRWVTEAVQPQPQQADNQREKSSGKDQNVLGVESIQEQVCTSGLTVSINDDPVDHTPRFTVSNLSDHGATLLSTSATEATLITSVQVGSTANLKYGDGRSETSQPPRKRKADDTIPTRSSCPFCSFECFSSGILRSHVNQKHFDKHSKPGSGNGTRKAVGVVVPSTASNSTVTTQRIPNASTQDVWGTVNGERIGAYTQSLQHSKGTSPLLTGKIDVQSRKQITSGVPVATNNLAVISPEPVQPDTTPAPVPRNKHLKTDGMLASPATSLVSNPVINDNQIREPNAAQKADEQLRCRYCNLYFKNSGELHIHVKFHHTNTKGLYMCFTCGYSTKSKPTLMKHIVKWHGRGKVFRCRQTKCKETFSTEEELQRHRHSHEAQRHYVCSLCNAKYKHVTGLRYHQRRHTFNYPYKCQECGLNFKSEGMLKRHEFQKQHIAS</sequence>
<keyword evidence="11" id="KW-1185">Reference proteome</keyword>
<keyword evidence="6" id="KW-0238">DNA-binding</keyword>
<feature type="region of interest" description="Disordered" evidence="9">
    <location>
        <begin position="134"/>
        <end position="160"/>
    </location>
</feature>
<evidence type="ECO:0000256" key="5">
    <source>
        <dbReference type="ARBA" id="ARBA00022833"/>
    </source>
</evidence>
<dbReference type="PROSITE" id="PS50157">
    <property type="entry name" value="ZINC_FINGER_C2H2_2"/>
    <property type="match status" value="4"/>
</dbReference>
<evidence type="ECO:0000313" key="14">
    <source>
        <dbReference type="RefSeq" id="XP_022104317.1"/>
    </source>
</evidence>
<evidence type="ECO:0000313" key="13">
    <source>
        <dbReference type="RefSeq" id="XP_022104316.1"/>
    </source>
</evidence>
<evidence type="ECO:0000256" key="4">
    <source>
        <dbReference type="ARBA" id="ARBA00022771"/>
    </source>
</evidence>
<dbReference type="SMART" id="SM00355">
    <property type="entry name" value="ZnF_C2H2"/>
    <property type="match status" value="6"/>
</dbReference>
<feature type="compositionally biased region" description="Polar residues" evidence="9">
    <location>
        <begin position="1125"/>
        <end position="1143"/>
    </location>
</feature>
<feature type="region of interest" description="Disordered" evidence="9">
    <location>
        <begin position="1056"/>
        <end position="1079"/>
    </location>
</feature>
<evidence type="ECO:0000313" key="12">
    <source>
        <dbReference type="RefSeq" id="XP_022104315.1"/>
    </source>
</evidence>
<dbReference type="OrthoDB" id="10032537at2759"/>
<feature type="domain" description="C2H2-type" evidence="10">
    <location>
        <begin position="2585"/>
        <end position="2612"/>
    </location>
</feature>
<feature type="region of interest" description="Disordered" evidence="9">
    <location>
        <begin position="2182"/>
        <end position="2205"/>
    </location>
</feature>
<feature type="compositionally biased region" description="Low complexity" evidence="9">
    <location>
        <begin position="1852"/>
        <end position="1866"/>
    </location>
</feature>
<keyword evidence="5" id="KW-0862">Zinc</keyword>
<dbReference type="InterPro" id="IPR036236">
    <property type="entry name" value="Znf_C2H2_sf"/>
</dbReference>
<dbReference type="PANTHER" id="PTHR24390:SF159">
    <property type="entry name" value="GROWTH FACTOR INDEPENDENT 1 TRANSCRIPTIONAL REPRESSOR"/>
    <property type="match status" value="1"/>
</dbReference>
<dbReference type="RefSeq" id="XP_022104315.1">
    <property type="nucleotide sequence ID" value="XM_022248623.1"/>
</dbReference>
<comment type="subcellular location">
    <subcellularLocation>
        <location evidence="1">Nucleus</location>
    </subcellularLocation>
</comment>
<evidence type="ECO:0000256" key="3">
    <source>
        <dbReference type="ARBA" id="ARBA00022737"/>
    </source>
</evidence>
<dbReference type="SUPFAM" id="SSF57667">
    <property type="entry name" value="beta-beta-alpha zinc fingers"/>
    <property type="match status" value="1"/>
</dbReference>
<feature type="compositionally biased region" description="Polar residues" evidence="9">
    <location>
        <begin position="1953"/>
        <end position="1963"/>
    </location>
</feature>
<feature type="compositionally biased region" description="Polar residues" evidence="9">
    <location>
        <begin position="2133"/>
        <end position="2160"/>
    </location>
</feature>
<feature type="region of interest" description="Disordered" evidence="9">
    <location>
        <begin position="1902"/>
        <end position="1963"/>
    </location>
</feature>
<evidence type="ECO:0000256" key="8">
    <source>
        <dbReference type="PROSITE-ProRule" id="PRU00042"/>
    </source>
</evidence>
<evidence type="ECO:0000256" key="2">
    <source>
        <dbReference type="ARBA" id="ARBA00022723"/>
    </source>
</evidence>
<feature type="compositionally biased region" description="Polar residues" evidence="9">
    <location>
        <begin position="620"/>
        <end position="641"/>
    </location>
</feature>
<gene>
    <name evidence="12 13 14" type="primary">LOC110986617</name>
</gene>
<feature type="region of interest" description="Disordered" evidence="9">
    <location>
        <begin position="586"/>
        <end position="605"/>
    </location>
</feature>
<dbReference type="InterPro" id="IPR013087">
    <property type="entry name" value="Znf_C2H2_type"/>
</dbReference>
<feature type="region of interest" description="Disordered" evidence="9">
    <location>
        <begin position="2070"/>
        <end position="2101"/>
    </location>
</feature>
<reference evidence="12 13" key="1">
    <citation type="submission" date="2025-04" db="UniProtKB">
        <authorList>
            <consortium name="RefSeq"/>
        </authorList>
    </citation>
    <scope>IDENTIFICATION</scope>
</reference>
<dbReference type="Proteomes" id="UP000694845">
    <property type="component" value="Unplaced"/>
</dbReference>
<dbReference type="GO" id="GO:0000978">
    <property type="term" value="F:RNA polymerase II cis-regulatory region sequence-specific DNA binding"/>
    <property type="evidence" value="ECO:0007669"/>
    <property type="project" value="TreeGrafter"/>
</dbReference>
<feature type="region of interest" description="Disordered" evidence="9">
    <location>
        <begin position="2266"/>
        <end position="2290"/>
    </location>
</feature>
<feature type="region of interest" description="Disordered" evidence="9">
    <location>
        <begin position="1120"/>
        <end position="1217"/>
    </location>
</feature>
<feature type="compositionally biased region" description="Basic and acidic residues" evidence="9">
    <location>
        <begin position="1737"/>
        <end position="1753"/>
    </location>
</feature>
<dbReference type="GO" id="GO:0005634">
    <property type="term" value="C:nucleus"/>
    <property type="evidence" value="ECO:0007669"/>
    <property type="project" value="UniProtKB-SubCell"/>
</dbReference>
<feature type="compositionally biased region" description="Low complexity" evidence="9">
    <location>
        <begin position="1064"/>
        <end position="1078"/>
    </location>
</feature>
<feature type="region of interest" description="Disordered" evidence="9">
    <location>
        <begin position="554"/>
        <end position="574"/>
    </location>
</feature>
<dbReference type="RefSeq" id="XP_022104316.1">
    <property type="nucleotide sequence ID" value="XM_022248624.1"/>
</dbReference>
<feature type="compositionally biased region" description="Polar residues" evidence="9">
    <location>
        <begin position="1902"/>
        <end position="1934"/>
    </location>
</feature>
<name>A0A8B7ZH35_ACAPL</name>
<feature type="region of interest" description="Disordered" evidence="9">
    <location>
        <begin position="1007"/>
        <end position="1041"/>
    </location>
</feature>
<feature type="compositionally biased region" description="Basic and acidic residues" evidence="9">
    <location>
        <begin position="973"/>
        <end position="983"/>
    </location>
</feature>
<protein>
    <submittedName>
        <fullName evidence="12 13">Uncharacterized protein LOC110986617</fullName>
    </submittedName>
</protein>
<feature type="compositionally biased region" description="Low complexity" evidence="9">
    <location>
        <begin position="557"/>
        <end position="571"/>
    </location>
</feature>
<dbReference type="Gene3D" id="3.30.160.60">
    <property type="entry name" value="Classic Zinc Finger"/>
    <property type="match status" value="2"/>
</dbReference>
<feature type="region of interest" description="Disordered" evidence="9">
    <location>
        <begin position="620"/>
        <end position="703"/>
    </location>
</feature>
<feature type="compositionally biased region" description="Polar residues" evidence="9">
    <location>
        <begin position="586"/>
        <end position="596"/>
    </location>
</feature>
<feature type="compositionally biased region" description="Polar residues" evidence="9">
    <location>
        <begin position="1193"/>
        <end position="1205"/>
    </location>
</feature>
<feature type="compositionally biased region" description="Polar residues" evidence="9">
    <location>
        <begin position="71"/>
        <end position="80"/>
    </location>
</feature>
<dbReference type="GO" id="GO:0003700">
    <property type="term" value="F:DNA-binding transcription factor activity"/>
    <property type="evidence" value="ECO:0007669"/>
    <property type="project" value="TreeGrafter"/>
</dbReference>
<feature type="compositionally biased region" description="Polar residues" evidence="9">
    <location>
        <begin position="657"/>
        <end position="667"/>
    </location>
</feature>
<evidence type="ECO:0000313" key="11">
    <source>
        <dbReference type="Proteomes" id="UP000694845"/>
    </source>
</evidence>
<dbReference type="PROSITE" id="PS00028">
    <property type="entry name" value="ZINC_FINGER_C2H2_1"/>
    <property type="match status" value="4"/>
</dbReference>
<feature type="compositionally biased region" description="Polar residues" evidence="9">
    <location>
        <begin position="952"/>
        <end position="968"/>
    </location>
</feature>
<dbReference type="RefSeq" id="XP_022104317.1">
    <property type="nucleotide sequence ID" value="XM_022248625.1"/>
</dbReference>
<evidence type="ECO:0000259" key="10">
    <source>
        <dbReference type="PROSITE" id="PS50157"/>
    </source>
</evidence>
<feature type="domain" description="C2H2-type" evidence="10">
    <location>
        <begin position="2527"/>
        <end position="2556"/>
    </location>
</feature>
<evidence type="ECO:0000256" key="7">
    <source>
        <dbReference type="ARBA" id="ARBA00023242"/>
    </source>
</evidence>
<feature type="domain" description="C2H2-type" evidence="10">
    <location>
        <begin position="2468"/>
        <end position="2496"/>
    </location>
</feature>
<organism evidence="11 14">
    <name type="scientific">Acanthaster planci</name>
    <name type="common">Crown-of-thorns starfish</name>
    <dbReference type="NCBI Taxonomy" id="133434"/>
    <lineage>
        <taxon>Eukaryota</taxon>
        <taxon>Metazoa</taxon>
        <taxon>Echinodermata</taxon>
        <taxon>Eleutherozoa</taxon>
        <taxon>Asterozoa</taxon>
        <taxon>Asteroidea</taxon>
        <taxon>Valvatacea</taxon>
        <taxon>Valvatida</taxon>
        <taxon>Acanthasteridae</taxon>
        <taxon>Acanthaster</taxon>
    </lineage>
</organism>
<keyword evidence="7" id="KW-0539">Nucleus</keyword>
<keyword evidence="2" id="KW-0479">Metal-binding</keyword>
<keyword evidence="4 8" id="KW-0863">Zinc-finger</keyword>
<feature type="region of interest" description="Disordered" evidence="9">
    <location>
        <begin position="1768"/>
        <end position="1792"/>
    </location>
</feature>
<dbReference type="GO" id="GO:0008270">
    <property type="term" value="F:zinc ion binding"/>
    <property type="evidence" value="ECO:0007669"/>
    <property type="project" value="UniProtKB-KW"/>
</dbReference>
<keyword evidence="3" id="KW-0677">Repeat</keyword>
<dbReference type="KEGG" id="aplc:110986617"/>
<feature type="region of interest" description="Disordered" evidence="9">
    <location>
        <begin position="59"/>
        <end position="80"/>
    </location>
</feature>
<feature type="region of interest" description="Disordered" evidence="9">
    <location>
        <begin position="937"/>
        <end position="983"/>
    </location>
</feature>
<feature type="compositionally biased region" description="Polar residues" evidence="9">
    <location>
        <begin position="1768"/>
        <end position="1788"/>
    </location>
</feature>
<feature type="domain" description="C2H2-type" evidence="10">
    <location>
        <begin position="2557"/>
        <end position="2584"/>
    </location>
</feature>
<feature type="region of interest" description="Disordered" evidence="9">
    <location>
        <begin position="2124"/>
        <end position="2160"/>
    </location>
</feature>
<dbReference type="OMA" id="TECRSIN"/>
<evidence type="ECO:0000256" key="6">
    <source>
        <dbReference type="ARBA" id="ARBA00023125"/>
    </source>
</evidence>
<feature type="compositionally biased region" description="Basic and acidic residues" evidence="9">
    <location>
        <begin position="1145"/>
        <end position="1154"/>
    </location>
</feature>
<dbReference type="GO" id="GO:0006357">
    <property type="term" value="P:regulation of transcription by RNA polymerase II"/>
    <property type="evidence" value="ECO:0007669"/>
    <property type="project" value="TreeGrafter"/>
</dbReference>
<feature type="region of interest" description="Disordered" evidence="9">
    <location>
        <begin position="1378"/>
        <end position="1397"/>
    </location>
</feature>
<proteinExistence type="predicted"/>
<feature type="compositionally biased region" description="Polar residues" evidence="9">
    <location>
        <begin position="1031"/>
        <end position="1041"/>
    </location>
</feature>
<feature type="region of interest" description="Disordered" evidence="9">
    <location>
        <begin position="1848"/>
        <end position="1885"/>
    </location>
</feature>
<evidence type="ECO:0000256" key="9">
    <source>
        <dbReference type="SAM" id="MobiDB-lite"/>
    </source>
</evidence>
<evidence type="ECO:0000256" key="1">
    <source>
        <dbReference type="ARBA" id="ARBA00004123"/>
    </source>
</evidence>
<dbReference type="GeneID" id="110986617"/>
<accession>A0A8B7ZH35</accession>
<feature type="region of interest" description="Disordered" evidence="9">
    <location>
        <begin position="1720"/>
        <end position="1753"/>
    </location>
</feature>